<gene>
    <name evidence="8" type="ORF">JCM16774_0244</name>
</gene>
<proteinExistence type="predicted"/>
<evidence type="ECO:0000313" key="8">
    <source>
        <dbReference type="EMBL" id="BBM35337.1"/>
    </source>
</evidence>
<feature type="transmembrane region" description="Helical" evidence="6">
    <location>
        <begin position="207"/>
        <end position="229"/>
    </location>
</feature>
<dbReference type="PANTHER" id="PTHR42920:SF5">
    <property type="entry name" value="EAMA DOMAIN-CONTAINING PROTEIN"/>
    <property type="match status" value="1"/>
</dbReference>
<feature type="domain" description="EamA" evidence="7">
    <location>
        <begin position="148"/>
        <end position="282"/>
    </location>
</feature>
<dbReference type="InterPro" id="IPR051258">
    <property type="entry name" value="Diverse_Substrate_Transporter"/>
</dbReference>
<dbReference type="PANTHER" id="PTHR42920">
    <property type="entry name" value="OS03G0707200 PROTEIN-RELATED"/>
    <property type="match status" value="1"/>
</dbReference>
<dbReference type="SUPFAM" id="SSF103481">
    <property type="entry name" value="Multidrug resistance efflux transporter EmrE"/>
    <property type="match status" value="2"/>
</dbReference>
<dbReference type="RefSeq" id="WP_026736935.1">
    <property type="nucleotide sequence ID" value="NZ_AP019822.1"/>
</dbReference>
<sequence>MKRQQADMGLLLVGILWGLGFVFVKIGLNEGIDPFYLLSIRFLGGFAILYAIFRKKMKKITLYDMKAGIIIGMFQFFGYTFQTYGMLTTTASNNAFFTAINVVIVPYFFWLIYRERPNRSAFIASVLCVAGIGIISFDKDMHLTSLNKGDILTIICAVFFAAQVASTGYYSERVHTLNLVFIQMVTGGVLFLGNLVIFSGVSAIKPLHGMALIAILYLTIFSTAIPFLLQTYFQKWTTSTRASIIMTTESLFAPLFAYFLLGEVLTLKVIFGAVLILSSVVVSEIKFGKNEVEKG</sequence>
<keyword evidence="2" id="KW-1003">Cell membrane</keyword>
<evidence type="ECO:0000313" key="9">
    <source>
        <dbReference type="Proteomes" id="UP000321606"/>
    </source>
</evidence>
<evidence type="ECO:0000256" key="5">
    <source>
        <dbReference type="ARBA" id="ARBA00023136"/>
    </source>
</evidence>
<evidence type="ECO:0000256" key="1">
    <source>
        <dbReference type="ARBA" id="ARBA00004651"/>
    </source>
</evidence>
<keyword evidence="4 6" id="KW-1133">Transmembrane helix</keyword>
<feature type="transmembrane region" description="Helical" evidence="6">
    <location>
        <begin position="9"/>
        <end position="28"/>
    </location>
</feature>
<feature type="transmembrane region" description="Helical" evidence="6">
    <location>
        <begin position="177"/>
        <end position="201"/>
    </location>
</feature>
<protein>
    <recommendedName>
        <fullName evidence="7">EamA domain-containing protein</fullName>
    </recommendedName>
</protein>
<evidence type="ECO:0000256" key="3">
    <source>
        <dbReference type="ARBA" id="ARBA00022692"/>
    </source>
</evidence>
<dbReference type="KEGG" id="lgo:JCM16774_0244"/>
<dbReference type="InterPro" id="IPR037185">
    <property type="entry name" value="EmrE-like"/>
</dbReference>
<dbReference type="InterPro" id="IPR000620">
    <property type="entry name" value="EamA_dom"/>
</dbReference>
<comment type="subcellular location">
    <subcellularLocation>
        <location evidence="1">Cell membrane</location>
        <topology evidence="1">Multi-pass membrane protein</topology>
    </subcellularLocation>
</comment>
<feature type="domain" description="EamA" evidence="7">
    <location>
        <begin position="7"/>
        <end position="136"/>
    </location>
</feature>
<name>A0A510J818_9FUSO</name>
<evidence type="ECO:0000256" key="2">
    <source>
        <dbReference type="ARBA" id="ARBA00022475"/>
    </source>
</evidence>
<evidence type="ECO:0000256" key="4">
    <source>
        <dbReference type="ARBA" id="ARBA00022989"/>
    </source>
</evidence>
<accession>A0A510J818</accession>
<evidence type="ECO:0000259" key="7">
    <source>
        <dbReference type="Pfam" id="PF00892"/>
    </source>
</evidence>
<dbReference type="EMBL" id="AP019822">
    <property type="protein sequence ID" value="BBM35337.1"/>
    <property type="molecule type" value="Genomic_DNA"/>
</dbReference>
<evidence type="ECO:0000256" key="6">
    <source>
        <dbReference type="SAM" id="Phobius"/>
    </source>
</evidence>
<feature type="transmembrane region" description="Helical" evidence="6">
    <location>
        <begin position="94"/>
        <end position="113"/>
    </location>
</feature>
<dbReference type="AlphaFoldDB" id="A0A510J818"/>
<feature type="transmembrane region" description="Helical" evidence="6">
    <location>
        <begin position="120"/>
        <end position="137"/>
    </location>
</feature>
<dbReference type="Proteomes" id="UP000321606">
    <property type="component" value="Chromosome"/>
</dbReference>
<keyword evidence="5 6" id="KW-0472">Membrane</keyword>
<dbReference type="GO" id="GO:0005886">
    <property type="term" value="C:plasma membrane"/>
    <property type="evidence" value="ECO:0007669"/>
    <property type="project" value="UniProtKB-SubCell"/>
</dbReference>
<dbReference type="Pfam" id="PF00892">
    <property type="entry name" value="EamA"/>
    <property type="match status" value="2"/>
</dbReference>
<dbReference type="OrthoDB" id="9804865at2"/>
<feature type="transmembrane region" description="Helical" evidence="6">
    <location>
        <begin position="34"/>
        <end position="53"/>
    </location>
</feature>
<reference evidence="8 9" key="1">
    <citation type="submission" date="2019-07" db="EMBL/GenBank/DDBJ databases">
        <title>Complete Genome Sequence of Leptotrichia goodfellowii Strain JCM 16774.</title>
        <authorList>
            <person name="Watanabe S."/>
            <person name="Cui L."/>
        </authorList>
    </citation>
    <scope>NUCLEOTIDE SEQUENCE [LARGE SCALE GENOMIC DNA]</scope>
    <source>
        <strain evidence="8 9">JCM16774</strain>
    </source>
</reference>
<dbReference type="STRING" id="714315.GCA_000516535_00258"/>
<feature type="transmembrane region" description="Helical" evidence="6">
    <location>
        <begin position="65"/>
        <end position="82"/>
    </location>
</feature>
<keyword evidence="3 6" id="KW-0812">Transmembrane</keyword>
<feature type="transmembrane region" description="Helical" evidence="6">
    <location>
        <begin position="149"/>
        <end position="170"/>
    </location>
</feature>
<organism evidence="8 9">
    <name type="scientific">Pseudoleptotrichia goodfellowii</name>
    <dbReference type="NCBI Taxonomy" id="157692"/>
    <lineage>
        <taxon>Bacteria</taxon>
        <taxon>Fusobacteriati</taxon>
        <taxon>Fusobacteriota</taxon>
        <taxon>Fusobacteriia</taxon>
        <taxon>Fusobacteriales</taxon>
        <taxon>Leptotrichiaceae</taxon>
        <taxon>Pseudoleptotrichia</taxon>
    </lineage>
</organism>